<keyword evidence="3" id="KW-1185">Reference proteome</keyword>
<accession>A0ABV8NMX5</accession>
<gene>
    <name evidence="2" type="ORF">ACFOUY_12750</name>
</gene>
<feature type="compositionally biased region" description="Polar residues" evidence="1">
    <location>
        <begin position="18"/>
        <end position="28"/>
    </location>
</feature>
<comment type="caution">
    <text evidence="2">The sequence shown here is derived from an EMBL/GenBank/DDBJ whole genome shotgun (WGS) entry which is preliminary data.</text>
</comment>
<evidence type="ECO:0000256" key="1">
    <source>
        <dbReference type="SAM" id="MobiDB-lite"/>
    </source>
</evidence>
<evidence type="ECO:0000313" key="2">
    <source>
        <dbReference type="EMBL" id="MFC4197567.1"/>
    </source>
</evidence>
<organism evidence="2 3">
    <name type="scientific">Pedobacter jamesrossensis</name>
    <dbReference type="NCBI Taxonomy" id="1908238"/>
    <lineage>
        <taxon>Bacteria</taxon>
        <taxon>Pseudomonadati</taxon>
        <taxon>Bacteroidota</taxon>
        <taxon>Sphingobacteriia</taxon>
        <taxon>Sphingobacteriales</taxon>
        <taxon>Sphingobacteriaceae</taxon>
        <taxon>Pedobacter</taxon>
    </lineage>
</organism>
<protein>
    <submittedName>
        <fullName evidence="2">Uncharacterized protein</fullName>
    </submittedName>
</protein>
<proteinExistence type="predicted"/>
<feature type="compositionally biased region" description="Basic and acidic residues" evidence="1">
    <location>
        <begin position="73"/>
        <end position="117"/>
    </location>
</feature>
<name>A0ABV8NMX5_9SPHI</name>
<reference evidence="3" key="1">
    <citation type="journal article" date="2019" name="Int. J. Syst. Evol. Microbiol.">
        <title>The Global Catalogue of Microorganisms (GCM) 10K type strain sequencing project: providing services to taxonomists for standard genome sequencing and annotation.</title>
        <authorList>
            <consortium name="The Broad Institute Genomics Platform"/>
            <consortium name="The Broad Institute Genome Sequencing Center for Infectious Disease"/>
            <person name="Wu L."/>
            <person name="Ma J."/>
        </authorList>
    </citation>
    <scope>NUCLEOTIDE SEQUENCE [LARGE SCALE GENOMIC DNA]</scope>
    <source>
        <strain evidence="3">CCM 8689</strain>
    </source>
</reference>
<sequence>MENQDNNPQKAHPKPSEDAQNQVETIVPSTETEESKTTEIKPLEKPDTEKSAEEKTETEQDASTKVNTESTNTDEKPENAKDTVETDDSTDKQIDEPNTEEKPDKPDEGDKIETVAP</sequence>
<dbReference type="Proteomes" id="UP001595792">
    <property type="component" value="Unassembled WGS sequence"/>
</dbReference>
<dbReference type="RefSeq" id="WP_378961139.1">
    <property type="nucleotide sequence ID" value="NZ_JBHRXC010000001.1"/>
</dbReference>
<feature type="compositionally biased region" description="Basic and acidic residues" evidence="1">
    <location>
        <begin position="33"/>
        <end position="58"/>
    </location>
</feature>
<feature type="region of interest" description="Disordered" evidence="1">
    <location>
        <begin position="1"/>
        <end position="117"/>
    </location>
</feature>
<feature type="compositionally biased region" description="Polar residues" evidence="1">
    <location>
        <begin position="61"/>
        <end position="71"/>
    </location>
</feature>
<evidence type="ECO:0000313" key="3">
    <source>
        <dbReference type="Proteomes" id="UP001595792"/>
    </source>
</evidence>
<dbReference type="EMBL" id="JBHSBY010000121">
    <property type="protein sequence ID" value="MFC4197567.1"/>
    <property type="molecule type" value="Genomic_DNA"/>
</dbReference>